<evidence type="ECO:0000256" key="9">
    <source>
        <dbReference type="ARBA" id="ARBA00023136"/>
    </source>
</evidence>
<evidence type="ECO:0000313" key="16">
    <source>
        <dbReference type="Proteomes" id="UP000765845"/>
    </source>
</evidence>
<keyword evidence="4" id="KW-0410">Iron transport</keyword>
<sequence>MSRKITIKNVADFPRFALVAALAVGSQWGIAQEATSTEIKLEEVLVTAQKRTQSLQDVPISINVYNGELLERMKLDRITDLQIQEPSLSFRAGGGPNQVRLGMRGFSSLVSGLGIQSAVAVVVDGVALAMDTEYALEMADVERVEVLKGPQGTLFGGNSVGGLINVVRKSASKEFEASLDLQISDDDEQLYRAMVSGPLSDSIGARISAYYKDRDGHVKNLYAGAENAGGEESVGLVGKFNFDFSDDLSLILTADYRDFVSYTALITTVNDVPERAAAVGGEHVFADPFLINQNADPIATFEIKGISAEFDYQLNEQNSLAYILSYREMNNQTLIEVDSSPARAADPMALPVVSLRMSNLGYTPHAEGPSAVIDSEYTTHELRFHHSSEKSQWVAGLYYRDFYQRSPNDISLLAKDSFIAGSAAGLPDLGVGVGVPSTGEYIAIAIISDAVVERTEAAAFGDLTLRLGEEFEVFGGYRYHRSNLDLYNNSRQILTPAREPFFRVNGDSGEFLVNAVDQTILVEDDKSSVTWAGRLGMSWFPTESVNLYSTLSRGFVGVGADMSAAVDPASPFLDPTASVSMEVGIKSSWLNNRLSVNAALFHQDSKNIQIAVIPPGGLTARARNAGELESQGIELSTAFQINRYLSVNASLTALDTRRGGLLEKCYFEQTSEQGCNIDQDEDGVAEMQDVDGYPSVGTPDLAYSLSLRYDGDTLWKSYSLFGMMGWSWRDEIQFQLDGDPLTVQEAYGLLDGVIGITNTDETFELSLFGKNLLDDYFSADKKQLVNIAGRVAVSSGREAQRYLGLRLVKRF</sequence>
<dbReference type="RefSeq" id="WP_168449014.1">
    <property type="nucleotide sequence ID" value="NZ_JAAWWK010000001.1"/>
</dbReference>
<dbReference type="EMBL" id="JAAWWK010000001">
    <property type="protein sequence ID" value="NKI16496.1"/>
    <property type="molecule type" value="Genomic_DNA"/>
</dbReference>
<feature type="domain" description="TonB-dependent receptor plug" evidence="14">
    <location>
        <begin position="55"/>
        <end position="162"/>
    </location>
</feature>
<accession>A0ABX1GC27</accession>
<keyword evidence="5 11" id="KW-0812">Transmembrane</keyword>
<proteinExistence type="inferred from homology"/>
<reference evidence="15 16" key="1">
    <citation type="submission" date="2020-04" db="EMBL/GenBank/DDBJ databases">
        <authorList>
            <person name="Yoon J."/>
        </authorList>
    </citation>
    <scope>NUCLEOTIDE SEQUENCE [LARGE SCALE GENOMIC DNA]</scope>
    <source>
        <strain evidence="15 16">KMU-166</strain>
    </source>
</reference>
<keyword evidence="2 11" id="KW-0813">Transport</keyword>
<evidence type="ECO:0000256" key="6">
    <source>
        <dbReference type="ARBA" id="ARBA00023004"/>
    </source>
</evidence>
<comment type="similarity">
    <text evidence="11 12">Belongs to the TonB-dependent receptor family.</text>
</comment>
<keyword evidence="9 11" id="KW-0472">Membrane</keyword>
<protein>
    <submittedName>
        <fullName evidence="15">TonB-dependent receptor</fullName>
    </submittedName>
</protein>
<dbReference type="PANTHER" id="PTHR32552:SF81">
    <property type="entry name" value="TONB-DEPENDENT OUTER MEMBRANE RECEPTOR"/>
    <property type="match status" value="1"/>
</dbReference>
<keyword evidence="10 11" id="KW-0998">Cell outer membrane</keyword>
<dbReference type="Gene3D" id="2.40.170.20">
    <property type="entry name" value="TonB-dependent receptor, beta-barrel domain"/>
    <property type="match status" value="1"/>
</dbReference>
<evidence type="ECO:0000256" key="10">
    <source>
        <dbReference type="ARBA" id="ARBA00023237"/>
    </source>
</evidence>
<evidence type="ECO:0000256" key="8">
    <source>
        <dbReference type="ARBA" id="ARBA00023077"/>
    </source>
</evidence>
<keyword evidence="7" id="KW-0406">Ion transport</keyword>
<dbReference type="InterPro" id="IPR000531">
    <property type="entry name" value="Beta-barrel_TonB"/>
</dbReference>
<keyword evidence="8 12" id="KW-0798">TonB box</keyword>
<keyword evidence="3 11" id="KW-1134">Transmembrane beta strand</keyword>
<evidence type="ECO:0000313" key="15">
    <source>
        <dbReference type="EMBL" id="NKI16496.1"/>
    </source>
</evidence>
<dbReference type="Pfam" id="PF07715">
    <property type="entry name" value="Plug"/>
    <property type="match status" value="1"/>
</dbReference>
<keyword evidence="15" id="KW-0675">Receptor</keyword>
<evidence type="ECO:0000259" key="14">
    <source>
        <dbReference type="Pfam" id="PF07715"/>
    </source>
</evidence>
<evidence type="ECO:0000256" key="1">
    <source>
        <dbReference type="ARBA" id="ARBA00004571"/>
    </source>
</evidence>
<name>A0ABX1GC27_9GAMM</name>
<feature type="domain" description="TonB-dependent receptor-like beta-barrel" evidence="13">
    <location>
        <begin position="304"/>
        <end position="772"/>
    </location>
</feature>
<dbReference type="Proteomes" id="UP000765845">
    <property type="component" value="Unassembled WGS sequence"/>
</dbReference>
<organism evidence="15 16">
    <name type="scientific">Spongiibacter thalassae</name>
    <dbReference type="NCBI Taxonomy" id="2721624"/>
    <lineage>
        <taxon>Bacteria</taxon>
        <taxon>Pseudomonadati</taxon>
        <taxon>Pseudomonadota</taxon>
        <taxon>Gammaproteobacteria</taxon>
        <taxon>Cellvibrionales</taxon>
        <taxon>Spongiibacteraceae</taxon>
        <taxon>Spongiibacter</taxon>
    </lineage>
</organism>
<evidence type="ECO:0000256" key="12">
    <source>
        <dbReference type="RuleBase" id="RU003357"/>
    </source>
</evidence>
<gene>
    <name evidence="15" type="ORF">HCU74_03575</name>
</gene>
<dbReference type="InterPro" id="IPR012910">
    <property type="entry name" value="Plug_dom"/>
</dbReference>
<evidence type="ECO:0000256" key="2">
    <source>
        <dbReference type="ARBA" id="ARBA00022448"/>
    </source>
</evidence>
<dbReference type="InterPro" id="IPR039426">
    <property type="entry name" value="TonB-dep_rcpt-like"/>
</dbReference>
<dbReference type="InterPro" id="IPR036942">
    <property type="entry name" value="Beta-barrel_TonB_sf"/>
</dbReference>
<keyword evidence="6" id="KW-0408">Iron</keyword>
<evidence type="ECO:0000256" key="11">
    <source>
        <dbReference type="PROSITE-ProRule" id="PRU01360"/>
    </source>
</evidence>
<comment type="caution">
    <text evidence="15">The sequence shown here is derived from an EMBL/GenBank/DDBJ whole genome shotgun (WGS) entry which is preliminary data.</text>
</comment>
<comment type="subcellular location">
    <subcellularLocation>
        <location evidence="1 11">Cell outer membrane</location>
        <topology evidence="1 11">Multi-pass membrane protein</topology>
    </subcellularLocation>
</comment>
<dbReference type="Pfam" id="PF00593">
    <property type="entry name" value="TonB_dep_Rec_b-barrel"/>
    <property type="match status" value="1"/>
</dbReference>
<keyword evidence="16" id="KW-1185">Reference proteome</keyword>
<evidence type="ECO:0000259" key="13">
    <source>
        <dbReference type="Pfam" id="PF00593"/>
    </source>
</evidence>
<dbReference type="PANTHER" id="PTHR32552">
    <property type="entry name" value="FERRICHROME IRON RECEPTOR-RELATED"/>
    <property type="match status" value="1"/>
</dbReference>
<evidence type="ECO:0000256" key="3">
    <source>
        <dbReference type="ARBA" id="ARBA00022452"/>
    </source>
</evidence>
<evidence type="ECO:0000256" key="5">
    <source>
        <dbReference type="ARBA" id="ARBA00022692"/>
    </source>
</evidence>
<evidence type="ECO:0000256" key="4">
    <source>
        <dbReference type="ARBA" id="ARBA00022496"/>
    </source>
</evidence>
<evidence type="ECO:0000256" key="7">
    <source>
        <dbReference type="ARBA" id="ARBA00023065"/>
    </source>
</evidence>
<dbReference type="PROSITE" id="PS52016">
    <property type="entry name" value="TONB_DEPENDENT_REC_3"/>
    <property type="match status" value="1"/>
</dbReference>
<dbReference type="SUPFAM" id="SSF56935">
    <property type="entry name" value="Porins"/>
    <property type="match status" value="1"/>
</dbReference>